<keyword evidence="1" id="KW-0472">Membrane</keyword>
<protein>
    <submittedName>
        <fullName evidence="2">Uncharacterized protein</fullName>
    </submittedName>
</protein>
<feature type="transmembrane region" description="Helical" evidence="1">
    <location>
        <begin position="98"/>
        <end position="118"/>
    </location>
</feature>
<keyword evidence="3" id="KW-1185">Reference proteome</keyword>
<comment type="caution">
    <text evidence="2">The sequence shown here is derived from an EMBL/GenBank/DDBJ whole genome shotgun (WGS) entry which is preliminary data.</text>
</comment>
<keyword evidence="1" id="KW-1133">Transmembrane helix</keyword>
<organism evidence="2 3">
    <name type="scientific">Geodia barretti</name>
    <name type="common">Barrett's horny sponge</name>
    <dbReference type="NCBI Taxonomy" id="519541"/>
    <lineage>
        <taxon>Eukaryota</taxon>
        <taxon>Metazoa</taxon>
        <taxon>Porifera</taxon>
        <taxon>Demospongiae</taxon>
        <taxon>Heteroscleromorpha</taxon>
        <taxon>Tetractinellida</taxon>
        <taxon>Astrophorina</taxon>
        <taxon>Geodiidae</taxon>
        <taxon>Geodia</taxon>
    </lineage>
</organism>
<gene>
    <name evidence="2" type="ORF">GBAR_LOCUS11750</name>
</gene>
<accession>A0AA35S0D8</accession>
<proteinExistence type="predicted"/>
<dbReference type="Proteomes" id="UP001174909">
    <property type="component" value="Unassembled WGS sequence"/>
</dbReference>
<dbReference type="AlphaFoldDB" id="A0AA35S0D8"/>
<sequence length="146" mass="16609">MPYNVQKQSPGVIRVFRMSRCPLFSLTCRINVQKQSPGVSRVFRMSRCPLLSFTCRINEYRAYLLPPRFTRVYATGFCPVGCSCLLCCLCTLCSPCCYTPLIILALIQVFFALFKPFFVRCVLGVTTIVASKWESYVCHVILPGMH</sequence>
<keyword evidence="1" id="KW-0812">Transmembrane</keyword>
<evidence type="ECO:0000256" key="1">
    <source>
        <dbReference type="SAM" id="Phobius"/>
    </source>
</evidence>
<evidence type="ECO:0000313" key="2">
    <source>
        <dbReference type="EMBL" id="CAI8019566.1"/>
    </source>
</evidence>
<name>A0AA35S0D8_GEOBA</name>
<reference evidence="2" key="1">
    <citation type="submission" date="2023-03" db="EMBL/GenBank/DDBJ databases">
        <authorList>
            <person name="Steffen K."/>
            <person name="Cardenas P."/>
        </authorList>
    </citation>
    <scope>NUCLEOTIDE SEQUENCE</scope>
</reference>
<dbReference type="EMBL" id="CASHTH010001762">
    <property type="protein sequence ID" value="CAI8019566.1"/>
    <property type="molecule type" value="Genomic_DNA"/>
</dbReference>
<evidence type="ECO:0000313" key="3">
    <source>
        <dbReference type="Proteomes" id="UP001174909"/>
    </source>
</evidence>